<keyword evidence="2 6" id="KW-0812">Transmembrane</keyword>
<gene>
    <name evidence="7" type="ORF">Ocin01_09810</name>
</gene>
<keyword evidence="8" id="KW-1185">Reference proteome</keyword>
<dbReference type="GO" id="GO:0000139">
    <property type="term" value="C:Golgi membrane"/>
    <property type="evidence" value="ECO:0007669"/>
    <property type="project" value="UniProtKB-SubCell"/>
</dbReference>
<evidence type="ECO:0000313" key="8">
    <source>
        <dbReference type="Proteomes" id="UP000094527"/>
    </source>
</evidence>
<evidence type="ECO:0000256" key="5">
    <source>
        <dbReference type="ARBA" id="ARBA00023136"/>
    </source>
</evidence>
<accession>A0A1D2MUW8</accession>
<dbReference type="Proteomes" id="UP000094527">
    <property type="component" value="Unassembled WGS sequence"/>
</dbReference>
<keyword evidence="3" id="KW-0732">Signal</keyword>
<dbReference type="OMA" id="MKEMARN"/>
<dbReference type="Pfam" id="PF09451">
    <property type="entry name" value="ATG27"/>
    <property type="match status" value="1"/>
</dbReference>
<evidence type="ECO:0000256" key="4">
    <source>
        <dbReference type="ARBA" id="ARBA00022989"/>
    </source>
</evidence>
<keyword evidence="5 6" id="KW-0472">Membrane</keyword>
<comment type="subcellular location">
    <subcellularLocation>
        <location evidence="1">Membrane</location>
        <topology evidence="1">Single-pass membrane protein</topology>
    </subcellularLocation>
</comment>
<dbReference type="PANTHER" id="PTHR15071">
    <property type="entry name" value="MANNOSE-6-PHOSPHATE RECEPTOR FAMILY MEMBER"/>
    <property type="match status" value="1"/>
</dbReference>
<keyword evidence="7" id="KW-0675">Receptor</keyword>
<evidence type="ECO:0000256" key="2">
    <source>
        <dbReference type="ARBA" id="ARBA00022692"/>
    </source>
</evidence>
<feature type="transmembrane region" description="Helical" evidence="6">
    <location>
        <begin position="27"/>
        <end position="48"/>
    </location>
</feature>
<dbReference type="GO" id="GO:0005802">
    <property type="term" value="C:trans-Golgi network"/>
    <property type="evidence" value="ECO:0007669"/>
    <property type="project" value="TreeGrafter"/>
</dbReference>
<dbReference type="PANTHER" id="PTHR15071:SF0">
    <property type="entry name" value="MANNOSE 6-PHOSPHATE RECEPTOR-LIKE PROTEIN 1"/>
    <property type="match status" value="1"/>
</dbReference>
<evidence type="ECO:0000256" key="6">
    <source>
        <dbReference type="SAM" id="Phobius"/>
    </source>
</evidence>
<name>A0A1D2MUW8_ORCCI</name>
<reference evidence="7 8" key="1">
    <citation type="journal article" date="2016" name="Genome Biol. Evol.">
        <title>Gene Family Evolution Reflects Adaptation to Soil Environmental Stressors in the Genome of the Collembolan Orchesella cincta.</title>
        <authorList>
            <person name="Faddeeva-Vakhrusheva A."/>
            <person name="Derks M.F."/>
            <person name="Anvar S.Y."/>
            <person name="Agamennone V."/>
            <person name="Suring W."/>
            <person name="Smit S."/>
            <person name="van Straalen N.M."/>
            <person name="Roelofs D."/>
        </authorList>
    </citation>
    <scope>NUCLEOTIDE SEQUENCE [LARGE SCALE GENOMIC DNA]</scope>
    <source>
        <tissue evidence="7">Mixed pool</tissue>
    </source>
</reference>
<dbReference type="AlphaFoldDB" id="A0A1D2MUW8"/>
<sequence length="94" mass="10433">MSTLFQNITTPAPAPSPKVVDDGMSGGTAFCLFFFIICCVYFGGGILVRKFARGAEGNEMLPHYEFWSDLPNLIRDGVMFTLNGCQPELTYERI</sequence>
<dbReference type="EMBL" id="LJIJ01000494">
    <property type="protein sequence ID" value="ODM96877.1"/>
    <property type="molecule type" value="Genomic_DNA"/>
</dbReference>
<protein>
    <submittedName>
        <fullName evidence="7">Cation-dependent mannose-6-phosphate receptor</fullName>
    </submittedName>
</protein>
<evidence type="ECO:0000256" key="1">
    <source>
        <dbReference type="ARBA" id="ARBA00004167"/>
    </source>
</evidence>
<evidence type="ECO:0000313" key="7">
    <source>
        <dbReference type="EMBL" id="ODM96877.1"/>
    </source>
</evidence>
<evidence type="ECO:0000256" key="3">
    <source>
        <dbReference type="ARBA" id="ARBA00022729"/>
    </source>
</evidence>
<dbReference type="OrthoDB" id="29460at2759"/>
<comment type="caution">
    <text evidence="7">The sequence shown here is derived from an EMBL/GenBank/DDBJ whole genome shotgun (WGS) entry which is preliminary data.</text>
</comment>
<proteinExistence type="predicted"/>
<keyword evidence="4 6" id="KW-1133">Transmembrane helix</keyword>
<dbReference type="InterPro" id="IPR018939">
    <property type="entry name" value="Autophagy-rel_prot_27"/>
</dbReference>
<organism evidence="7 8">
    <name type="scientific">Orchesella cincta</name>
    <name type="common">Springtail</name>
    <name type="synonym">Podura cincta</name>
    <dbReference type="NCBI Taxonomy" id="48709"/>
    <lineage>
        <taxon>Eukaryota</taxon>
        <taxon>Metazoa</taxon>
        <taxon>Ecdysozoa</taxon>
        <taxon>Arthropoda</taxon>
        <taxon>Hexapoda</taxon>
        <taxon>Collembola</taxon>
        <taxon>Entomobryomorpha</taxon>
        <taxon>Entomobryoidea</taxon>
        <taxon>Orchesellidae</taxon>
        <taxon>Orchesellinae</taxon>
        <taxon>Orchesella</taxon>
    </lineage>
</organism>